<gene>
    <name evidence="3" type="ORF">HELGO_WM14443</name>
</gene>
<sequence length="445" mass="51636">MSQVKSIKCTNCAAPLDLLGGGRVESITCPYCKSVLDLNENYKVLSNFKNSRKLHKLPFEIGMKGQLNSIDYTIIGRVTYQSINYPDSIWTDFLLYSPLYGYAYLTYEDGHLIYSKRNRTFPNVTWSQLTKQSSILVNGNDYNPFDQYEAKVIYVEGELTWIAKRNDKTYFTDLVNPPHGISVEKTKNEIEYYEAKYLDSDEVYTAFNIEKQEKPKTFNALQPFERPFLKSLSYIAYWVLFIVALLTLVTYVDGSGKVITKIAANNEAVKHLDFRVKHKRYLVDLELQASTSKALNNFNLQIHKNKKIVFSLTPHTAYIFNETTGSVEKNLHPWEKDSKKVRVSLNLALGNYHLSIKPINPSLKSTLFVNITEASSRLNYLVWFFIFTTFSWILYKFYQWRHKLKVDDERGIDMIHDNARYSGSREQMTLYLIVLAIILILVFGE</sequence>
<feature type="transmembrane region" description="Helical" evidence="1">
    <location>
        <begin position="428"/>
        <end position="444"/>
    </location>
</feature>
<dbReference type="Pfam" id="PF13785">
    <property type="entry name" value="DUF4178"/>
    <property type="match status" value="1"/>
</dbReference>
<protein>
    <recommendedName>
        <fullName evidence="2">DUF4178 domain-containing protein</fullName>
    </recommendedName>
</protein>
<evidence type="ECO:0000313" key="3">
    <source>
        <dbReference type="EMBL" id="CAA6806254.1"/>
    </source>
</evidence>
<accession>A0A6S6SSN4</accession>
<dbReference type="AlphaFoldDB" id="A0A6S6SSN4"/>
<reference evidence="3" key="1">
    <citation type="submission" date="2020-01" db="EMBL/GenBank/DDBJ databases">
        <authorList>
            <person name="Meier V. D."/>
            <person name="Meier V D."/>
        </authorList>
    </citation>
    <scope>NUCLEOTIDE SEQUENCE</scope>
    <source>
        <strain evidence="3">HLG_WM_MAG_03</strain>
    </source>
</reference>
<evidence type="ECO:0000259" key="2">
    <source>
        <dbReference type="Pfam" id="PF13785"/>
    </source>
</evidence>
<proteinExistence type="predicted"/>
<organism evidence="3">
    <name type="scientific">uncultured Sulfurovum sp</name>
    <dbReference type="NCBI Taxonomy" id="269237"/>
    <lineage>
        <taxon>Bacteria</taxon>
        <taxon>Pseudomonadati</taxon>
        <taxon>Campylobacterota</taxon>
        <taxon>Epsilonproteobacteria</taxon>
        <taxon>Campylobacterales</taxon>
        <taxon>Sulfurovaceae</taxon>
        <taxon>Sulfurovum</taxon>
        <taxon>environmental samples</taxon>
    </lineage>
</organism>
<dbReference type="InterPro" id="IPR025235">
    <property type="entry name" value="DUF4178"/>
</dbReference>
<name>A0A6S6SSN4_9BACT</name>
<feature type="domain" description="DUF4178" evidence="2">
    <location>
        <begin position="61"/>
        <end position="199"/>
    </location>
</feature>
<feature type="transmembrane region" description="Helical" evidence="1">
    <location>
        <begin position="380"/>
        <end position="398"/>
    </location>
</feature>
<feature type="transmembrane region" description="Helical" evidence="1">
    <location>
        <begin position="234"/>
        <end position="252"/>
    </location>
</feature>
<keyword evidence="1" id="KW-1133">Transmembrane helix</keyword>
<dbReference type="EMBL" id="CACVAR010000149">
    <property type="protein sequence ID" value="CAA6806254.1"/>
    <property type="molecule type" value="Genomic_DNA"/>
</dbReference>
<keyword evidence="1" id="KW-0812">Transmembrane</keyword>
<keyword evidence="1" id="KW-0472">Membrane</keyword>
<evidence type="ECO:0000256" key="1">
    <source>
        <dbReference type="SAM" id="Phobius"/>
    </source>
</evidence>